<dbReference type="HAMAP" id="MF_03130">
    <property type="entry name" value="mec17"/>
    <property type="match status" value="1"/>
</dbReference>
<dbReference type="GO" id="GO:0070507">
    <property type="term" value="P:regulation of microtubule cytoskeleton organization"/>
    <property type="evidence" value="ECO:0007669"/>
    <property type="project" value="UniProtKB-UniRule"/>
</dbReference>
<feature type="domain" description="N-acetyltransferase" evidence="7">
    <location>
        <begin position="1"/>
        <end position="187"/>
    </location>
</feature>
<evidence type="ECO:0000259" key="7">
    <source>
        <dbReference type="PROSITE" id="PS51730"/>
    </source>
</evidence>
<evidence type="ECO:0000256" key="3">
    <source>
        <dbReference type="ARBA" id="ARBA00051998"/>
    </source>
</evidence>
<feature type="site" description="Crucial for catalytic activity" evidence="5">
    <location>
        <position position="56"/>
    </location>
</feature>
<reference evidence="8" key="1">
    <citation type="journal article" date="2016" name="Sci. Rep.">
        <title>Molecular characterization of firefly nuptial gifts: a multi-omics approach sheds light on postcopulatory sexual selection.</title>
        <authorList>
            <person name="Al-Wathiqui N."/>
            <person name="Fallon T.R."/>
            <person name="South A."/>
            <person name="Weng J.K."/>
            <person name="Lewis S.M."/>
        </authorList>
    </citation>
    <scope>NUCLEOTIDE SEQUENCE</scope>
</reference>
<dbReference type="EMBL" id="GEZM01073912">
    <property type="protein sequence ID" value="JAV64739.1"/>
    <property type="molecule type" value="Transcribed_RNA"/>
</dbReference>
<dbReference type="PANTHER" id="PTHR12327:SF0">
    <property type="entry name" value="ALPHA-TUBULIN N-ACETYLTRANSFERASE 1"/>
    <property type="match status" value="1"/>
</dbReference>
<dbReference type="AlphaFoldDB" id="A0A1Y1KTL1"/>
<keyword evidence="2 5" id="KW-0012">Acyltransferase</keyword>
<name>A0A1Y1KTL1_PHOPY</name>
<comment type="similarity">
    <text evidence="5">Belongs to the acetyltransferase ATAT1 family.</text>
</comment>
<evidence type="ECO:0000256" key="6">
    <source>
        <dbReference type="SAM" id="MobiDB-lite"/>
    </source>
</evidence>
<proteinExistence type="inferred from homology"/>
<dbReference type="EC" id="2.3.1.108" evidence="4 5"/>
<accession>A0A1Y1KTL1</accession>
<organism evidence="8">
    <name type="scientific">Photinus pyralis</name>
    <name type="common">Common eastern firefly</name>
    <name type="synonym">Lampyris pyralis</name>
    <dbReference type="NCBI Taxonomy" id="7054"/>
    <lineage>
        <taxon>Eukaryota</taxon>
        <taxon>Metazoa</taxon>
        <taxon>Ecdysozoa</taxon>
        <taxon>Arthropoda</taxon>
        <taxon>Hexapoda</taxon>
        <taxon>Insecta</taxon>
        <taxon>Pterygota</taxon>
        <taxon>Neoptera</taxon>
        <taxon>Endopterygota</taxon>
        <taxon>Coleoptera</taxon>
        <taxon>Polyphaga</taxon>
        <taxon>Elateriformia</taxon>
        <taxon>Elateroidea</taxon>
        <taxon>Lampyridae</taxon>
        <taxon>Lampyrinae</taxon>
        <taxon>Photinus</taxon>
    </lineage>
</organism>
<evidence type="ECO:0000256" key="4">
    <source>
        <dbReference type="ARBA" id="ARBA00066570"/>
    </source>
</evidence>
<sequence>MEFKFDVSDIFPCSIVEINPSLIPPGFAGDRRGLTNVVAKVAEVVNAMGDASAAAQGLSNPITTAERLRKADQTVYLLLDREAKGGKGVVTGMLKTGKKSLYVFDRDGQHHHVSPPCVLDFYVHESRQRTGLGKQLFEHMLKKESVEPAKLAIDRPSEKLLSFMTKHYGLEAPMRQMNNYVVFDGFFPEVGSADVNGDTPENGTKQAANGLQTYTGPLGRYGAPRPPCSMGQIIHNQSSIQSTETAGANAPASPADTTNPVQSPIEQSYRPQIASQ</sequence>
<dbReference type="CDD" id="cd04301">
    <property type="entry name" value="NAT_SF"/>
    <property type="match status" value="1"/>
</dbReference>
<evidence type="ECO:0000256" key="1">
    <source>
        <dbReference type="ARBA" id="ARBA00022679"/>
    </source>
</evidence>
<protein>
    <recommendedName>
        <fullName evidence="4 5">Alpha-tubulin N-acetyltransferase</fullName>
        <shortName evidence="5">Alpha-TAT</shortName>
        <shortName evidence="5">TAT</shortName>
        <ecNumber evidence="4 5">2.3.1.108</ecNumber>
    </recommendedName>
    <alternativeName>
        <fullName evidence="5">Acetyltransferase mec-17 homolog</fullName>
    </alternativeName>
</protein>
<dbReference type="Pfam" id="PF05301">
    <property type="entry name" value="Acetyltransf_16"/>
    <property type="match status" value="1"/>
</dbReference>
<dbReference type="PROSITE" id="PS51730">
    <property type="entry name" value="GNAT_ATAT"/>
    <property type="match status" value="1"/>
</dbReference>
<dbReference type="GO" id="GO:0005874">
    <property type="term" value="C:microtubule"/>
    <property type="evidence" value="ECO:0007669"/>
    <property type="project" value="InterPro"/>
</dbReference>
<comment type="catalytic activity">
    <reaction evidence="3 5">
        <text>L-lysyl-[alpha-tubulin] + acetyl-CoA = N(6)-acetyl-L-lysyl-[alpha-tubulin] + CoA + H(+)</text>
        <dbReference type="Rhea" id="RHEA:15277"/>
        <dbReference type="Rhea" id="RHEA-COMP:11278"/>
        <dbReference type="Rhea" id="RHEA-COMP:11279"/>
        <dbReference type="ChEBI" id="CHEBI:15378"/>
        <dbReference type="ChEBI" id="CHEBI:29969"/>
        <dbReference type="ChEBI" id="CHEBI:57287"/>
        <dbReference type="ChEBI" id="CHEBI:57288"/>
        <dbReference type="ChEBI" id="CHEBI:61930"/>
        <dbReference type="EC" id="2.3.1.108"/>
    </reaction>
</comment>
<dbReference type="InterPro" id="IPR038746">
    <property type="entry name" value="Atat"/>
</dbReference>
<dbReference type="FunFam" id="3.40.630.30:FF:000060">
    <property type="entry name" value="Alpha-tubulin N-acetyltransferase 1"/>
    <property type="match status" value="1"/>
</dbReference>
<dbReference type="InterPro" id="IPR007965">
    <property type="entry name" value="GNAT_ATAT"/>
</dbReference>
<dbReference type="PANTHER" id="PTHR12327">
    <property type="entry name" value="ALPHA-TUBULIN N-ACETYLTRANSFERASE 1"/>
    <property type="match status" value="1"/>
</dbReference>
<dbReference type="Gene3D" id="3.40.630.30">
    <property type="match status" value="1"/>
</dbReference>
<keyword evidence="1 5" id="KW-0808">Transferase</keyword>
<evidence type="ECO:0000256" key="2">
    <source>
        <dbReference type="ARBA" id="ARBA00023315"/>
    </source>
</evidence>
<feature type="region of interest" description="Disordered" evidence="6">
    <location>
        <begin position="229"/>
        <end position="276"/>
    </location>
</feature>
<evidence type="ECO:0000256" key="5">
    <source>
        <dbReference type="HAMAP-Rule" id="MF_03130"/>
    </source>
</evidence>
<dbReference type="GO" id="GO:0048666">
    <property type="term" value="P:neuron development"/>
    <property type="evidence" value="ECO:0007669"/>
    <property type="project" value="UniProtKB-UniRule"/>
</dbReference>
<evidence type="ECO:0000313" key="8">
    <source>
        <dbReference type="EMBL" id="JAV64739.1"/>
    </source>
</evidence>
<feature type="binding site" evidence="5">
    <location>
        <begin position="157"/>
        <end position="166"/>
    </location>
    <ligand>
        <name>acetyl-CoA</name>
        <dbReference type="ChEBI" id="CHEBI:57288"/>
    </ligand>
</feature>
<feature type="compositionally biased region" description="Polar residues" evidence="6">
    <location>
        <begin position="255"/>
        <end position="276"/>
    </location>
</feature>
<feature type="binding site" evidence="5">
    <location>
        <begin position="121"/>
        <end position="134"/>
    </location>
    <ligand>
        <name>acetyl-CoA</name>
        <dbReference type="ChEBI" id="CHEBI:57288"/>
    </ligand>
</feature>
<feature type="compositionally biased region" description="Polar residues" evidence="6">
    <location>
        <begin position="234"/>
        <end position="246"/>
    </location>
</feature>
<dbReference type="GO" id="GO:0019799">
    <property type="term" value="F:tubulin N-acetyltransferase activity"/>
    <property type="evidence" value="ECO:0007669"/>
    <property type="project" value="UniProtKB-UniRule"/>
</dbReference>
<comment type="function">
    <text evidence="5">Specifically acetylates 'Lys-40' in alpha-tubulin on the lumenal side of microtubules. Promotes microtubule destabilization and accelerates microtubule dynamics; this activity may be independent of acetylation activity. Acetylates alpha-tubulin with a slow enzymatic rate, due to a catalytic site that is not optimized for acetyl transfer. Enters the microtubule through each end and diffuses quickly throughout the lumen of microtubules. Acetylates only long/old microtubules because of its slow acetylation rate since it does not have time to act on dynamically unstable microtubules before the enzyme is released.</text>
</comment>